<dbReference type="SUPFAM" id="SSF81383">
    <property type="entry name" value="F-box domain"/>
    <property type="match status" value="1"/>
</dbReference>
<name>A0A137NSV2_CONC2</name>
<evidence type="ECO:0000259" key="1">
    <source>
        <dbReference type="Pfam" id="PF12937"/>
    </source>
</evidence>
<dbReference type="CDD" id="cd09917">
    <property type="entry name" value="F-box_SF"/>
    <property type="match status" value="1"/>
</dbReference>
<protein>
    <submittedName>
        <fullName evidence="2">RNI-like protein</fullName>
    </submittedName>
</protein>
<reference evidence="2 3" key="1">
    <citation type="journal article" date="2015" name="Genome Biol. Evol.">
        <title>Phylogenomic analyses indicate that early fungi evolved digesting cell walls of algal ancestors of land plants.</title>
        <authorList>
            <person name="Chang Y."/>
            <person name="Wang S."/>
            <person name="Sekimoto S."/>
            <person name="Aerts A.L."/>
            <person name="Choi C."/>
            <person name="Clum A."/>
            <person name="LaButti K.M."/>
            <person name="Lindquist E.A."/>
            <person name="Yee Ngan C."/>
            <person name="Ohm R.A."/>
            <person name="Salamov A.A."/>
            <person name="Grigoriev I.V."/>
            <person name="Spatafora J.W."/>
            <person name="Berbee M.L."/>
        </authorList>
    </citation>
    <scope>NUCLEOTIDE SEQUENCE [LARGE SCALE GENOMIC DNA]</scope>
    <source>
        <strain evidence="2 3">NRRL 28638</strain>
    </source>
</reference>
<accession>A0A137NSV2</accession>
<dbReference type="EMBL" id="KQ964812">
    <property type="protein sequence ID" value="KXN65819.1"/>
    <property type="molecule type" value="Genomic_DNA"/>
</dbReference>
<dbReference type="Proteomes" id="UP000070444">
    <property type="component" value="Unassembled WGS sequence"/>
</dbReference>
<feature type="domain" description="F-box" evidence="1">
    <location>
        <begin position="56"/>
        <end position="89"/>
    </location>
</feature>
<keyword evidence="3" id="KW-1185">Reference proteome</keyword>
<dbReference type="PANTHER" id="PTHR31639">
    <property type="entry name" value="F-BOX PROTEIN-LIKE"/>
    <property type="match status" value="1"/>
</dbReference>
<dbReference type="AlphaFoldDB" id="A0A137NSV2"/>
<proteinExistence type="predicted"/>
<dbReference type="InterPro" id="IPR001810">
    <property type="entry name" value="F-box_dom"/>
</dbReference>
<evidence type="ECO:0000313" key="3">
    <source>
        <dbReference type="Proteomes" id="UP000070444"/>
    </source>
</evidence>
<organism evidence="2 3">
    <name type="scientific">Conidiobolus coronatus (strain ATCC 28846 / CBS 209.66 / NRRL 28638)</name>
    <name type="common">Delacroixia coronata</name>
    <dbReference type="NCBI Taxonomy" id="796925"/>
    <lineage>
        <taxon>Eukaryota</taxon>
        <taxon>Fungi</taxon>
        <taxon>Fungi incertae sedis</taxon>
        <taxon>Zoopagomycota</taxon>
        <taxon>Entomophthoromycotina</taxon>
        <taxon>Entomophthoromycetes</taxon>
        <taxon>Entomophthorales</taxon>
        <taxon>Ancylistaceae</taxon>
        <taxon>Conidiobolus</taxon>
    </lineage>
</organism>
<dbReference type="InterPro" id="IPR036047">
    <property type="entry name" value="F-box-like_dom_sf"/>
</dbReference>
<dbReference type="Pfam" id="PF12937">
    <property type="entry name" value="F-box-like"/>
    <property type="match status" value="1"/>
</dbReference>
<dbReference type="InterPro" id="IPR032675">
    <property type="entry name" value="LRR_dom_sf"/>
</dbReference>
<dbReference type="PANTHER" id="PTHR31639:SF256">
    <property type="entry name" value="OS07G0242900 PROTEIN"/>
    <property type="match status" value="1"/>
</dbReference>
<dbReference type="SUPFAM" id="SSF52047">
    <property type="entry name" value="RNI-like"/>
    <property type="match status" value="1"/>
</dbReference>
<dbReference type="Gene3D" id="3.80.10.10">
    <property type="entry name" value="Ribonuclease Inhibitor"/>
    <property type="match status" value="1"/>
</dbReference>
<dbReference type="Gene3D" id="1.20.1280.50">
    <property type="match status" value="1"/>
</dbReference>
<gene>
    <name evidence="2" type="ORF">CONCODRAFT_12495</name>
</gene>
<evidence type="ECO:0000313" key="2">
    <source>
        <dbReference type="EMBL" id="KXN65819.1"/>
    </source>
</evidence>
<sequence>MTKILRSATKKFQNNEDLSSKLSISKKSKNIKKIDNKAIEIKNEVNQQDKGWNITDILSNIFAYTDRKDLVEFNTVCKKWNNLTNPIIHKTIKLDSKWDAKWQREYKKNNNAAKINADVVECISNNAKHAPFVKDFKFNYKMNPQRAVKVFETFRFICKLTIEGCDMKQEQFLGMISPLVQLKELTLKYLYIRNVIKKKPYKAAIQLPSSLKKLSMSHVRLTDNPELFVKTINSHRNLVEFNWLFSPDNVYLEPFYKHYPSLLNFKFEDYELDNPQSLYKIFESNPQLISLKLYLRCMSGELVNYICNTLINLEEIGLSKNESIHTDHIDHIDFAKFSQPTKIRKLYISWGRLSNCSLNSILLNCPHLEELELNQITYMQPDSVKSISFSNPSKLKKLAINCGDLSEGVFDSVLLSCPHIKELNIILPLKWKEAIKSINEKCINLQRLNIFPSGWAHIQDLDTFCQEFYESEFFTNNHKSKSTLTNLTLNRFKAHGSKAEYFKNFEKLKSIKYTFQNKIYHFSFAQEVEIDMDLWLGYKKISKDNIPHYDIEFKKLLI</sequence>